<reference evidence="7" key="1">
    <citation type="submission" date="2023-05" db="EMBL/GenBank/DDBJ databases">
        <title>Genome and transcriptome analyses reveal genes involved in the formation of fine ridges on petal epidermal cells in Hibiscus trionum.</title>
        <authorList>
            <person name="Koshimizu S."/>
            <person name="Masuda S."/>
            <person name="Ishii T."/>
            <person name="Shirasu K."/>
            <person name="Hoshino A."/>
            <person name="Arita M."/>
        </authorList>
    </citation>
    <scope>NUCLEOTIDE SEQUENCE</scope>
    <source>
        <strain evidence="7">Hamamatsu line</strain>
    </source>
</reference>
<evidence type="ECO:0000256" key="2">
    <source>
        <dbReference type="ARBA" id="ARBA00022771"/>
    </source>
</evidence>
<dbReference type="GO" id="GO:0006511">
    <property type="term" value="P:ubiquitin-dependent protein catabolic process"/>
    <property type="evidence" value="ECO:0007669"/>
    <property type="project" value="TreeGrafter"/>
</dbReference>
<evidence type="ECO:0000259" key="6">
    <source>
        <dbReference type="PROSITE" id="PS50089"/>
    </source>
</evidence>
<name>A0A9W7GUW9_HIBTR</name>
<evidence type="ECO:0000256" key="4">
    <source>
        <dbReference type="PROSITE-ProRule" id="PRU00175"/>
    </source>
</evidence>
<dbReference type="Proteomes" id="UP001165190">
    <property type="component" value="Unassembled WGS sequence"/>
</dbReference>
<keyword evidence="8" id="KW-1185">Reference proteome</keyword>
<dbReference type="Gene3D" id="3.30.40.10">
    <property type="entry name" value="Zinc/RING finger domain, C3HC4 (zinc finger)"/>
    <property type="match status" value="1"/>
</dbReference>
<comment type="caution">
    <text evidence="7">The sequence shown here is derived from an EMBL/GenBank/DDBJ whole genome shotgun (WGS) entry which is preliminary data.</text>
</comment>
<dbReference type="SMART" id="SM00184">
    <property type="entry name" value="RING"/>
    <property type="match status" value="1"/>
</dbReference>
<accession>A0A9W7GUW9</accession>
<feature type="domain" description="RING-type" evidence="6">
    <location>
        <begin position="187"/>
        <end position="229"/>
    </location>
</feature>
<keyword evidence="2 4" id="KW-0863">Zinc-finger</keyword>
<organism evidence="7 8">
    <name type="scientific">Hibiscus trionum</name>
    <name type="common">Flower of an hour</name>
    <dbReference type="NCBI Taxonomy" id="183268"/>
    <lineage>
        <taxon>Eukaryota</taxon>
        <taxon>Viridiplantae</taxon>
        <taxon>Streptophyta</taxon>
        <taxon>Embryophyta</taxon>
        <taxon>Tracheophyta</taxon>
        <taxon>Spermatophyta</taxon>
        <taxon>Magnoliopsida</taxon>
        <taxon>eudicotyledons</taxon>
        <taxon>Gunneridae</taxon>
        <taxon>Pentapetalae</taxon>
        <taxon>rosids</taxon>
        <taxon>malvids</taxon>
        <taxon>Malvales</taxon>
        <taxon>Malvaceae</taxon>
        <taxon>Malvoideae</taxon>
        <taxon>Hibiscus</taxon>
    </lineage>
</organism>
<evidence type="ECO:0000313" key="7">
    <source>
        <dbReference type="EMBL" id="GMI65326.1"/>
    </source>
</evidence>
<dbReference type="SUPFAM" id="SSF57850">
    <property type="entry name" value="RING/U-box"/>
    <property type="match status" value="1"/>
</dbReference>
<sequence length="234" mass="26824">MSRTYSSCLASCKAWDVDLQRPDDDFWPCKILEINVKATFIASRKPPQQEDDDGEEGKKSAMARKTVREECHKVPLEQLLNDIVTEDWNDTSIWDVLDSMQIPIHRSTVDEIVRCVLRMVARECYKDRNVLRMRVEIEALVDEEPDFVEGDVYSIDVEADDFRETAEAITKLRNVVVEEAVVENSLCSICLVEFLEGSEISGTPCSHVFHDRCIRAWLKKCSKKFCPNCVTILA</sequence>
<proteinExistence type="predicted"/>
<dbReference type="PANTHER" id="PTHR45931:SF16">
    <property type="entry name" value="RING_U-BOX SUPERFAMILY PROTEIN"/>
    <property type="match status" value="1"/>
</dbReference>
<feature type="region of interest" description="Disordered" evidence="5">
    <location>
        <begin position="43"/>
        <end position="64"/>
    </location>
</feature>
<keyword evidence="1" id="KW-0479">Metal-binding</keyword>
<evidence type="ECO:0000256" key="3">
    <source>
        <dbReference type="ARBA" id="ARBA00022833"/>
    </source>
</evidence>
<dbReference type="AlphaFoldDB" id="A0A9W7GUW9"/>
<dbReference type="EMBL" id="BSYR01000003">
    <property type="protein sequence ID" value="GMI65326.1"/>
    <property type="molecule type" value="Genomic_DNA"/>
</dbReference>
<gene>
    <name evidence="7" type="ORF">HRI_000201900</name>
</gene>
<protein>
    <recommendedName>
        <fullName evidence="6">RING-type domain-containing protein</fullName>
    </recommendedName>
</protein>
<evidence type="ECO:0000313" key="8">
    <source>
        <dbReference type="Proteomes" id="UP001165190"/>
    </source>
</evidence>
<dbReference type="InterPro" id="IPR051834">
    <property type="entry name" value="RING_finger_E3_ligase"/>
</dbReference>
<dbReference type="InterPro" id="IPR013083">
    <property type="entry name" value="Znf_RING/FYVE/PHD"/>
</dbReference>
<dbReference type="GO" id="GO:0005634">
    <property type="term" value="C:nucleus"/>
    <property type="evidence" value="ECO:0007669"/>
    <property type="project" value="TreeGrafter"/>
</dbReference>
<dbReference type="PROSITE" id="PS50089">
    <property type="entry name" value="ZF_RING_2"/>
    <property type="match status" value="1"/>
</dbReference>
<dbReference type="GO" id="GO:0008270">
    <property type="term" value="F:zinc ion binding"/>
    <property type="evidence" value="ECO:0007669"/>
    <property type="project" value="UniProtKB-KW"/>
</dbReference>
<dbReference type="Pfam" id="PF13639">
    <property type="entry name" value="zf-RING_2"/>
    <property type="match status" value="1"/>
</dbReference>
<dbReference type="GO" id="GO:0061630">
    <property type="term" value="F:ubiquitin protein ligase activity"/>
    <property type="evidence" value="ECO:0007669"/>
    <property type="project" value="TreeGrafter"/>
</dbReference>
<dbReference type="PANTHER" id="PTHR45931">
    <property type="entry name" value="SI:CH211-59O9.10"/>
    <property type="match status" value="1"/>
</dbReference>
<evidence type="ECO:0000256" key="5">
    <source>
        <dbReference type="SAM" id="MobiDB-lite"/>
    </source>
</evidence>
<evidence type="ECO:0000256" key="1">
    <source>
        <dbReference type="ARBA" id="ARBA00022723"/>
    </source>
</evidence>
<keyword evidence="3" id="KW-0862">Zinc</keyword>
<dbReference type="InterPro" id="IPR001841">
    <property type="entry name" value="Znf_RING"/>
</dbReference>
<dbReference type="CDD" id="cd16448">
    <property type="entry name" value="RING-H2"/>
    <property type="match status" value="1"/>
</dbReference>
<dbReference type="OrthoDB" id="1149625at2759"/>